<keyword evidence="8" id="KW-1185">Reference proteome</keyword>
<gene>
    <name evidence="7" type="ORF">BDV95DRAFT_597653</name>
</gene>
<keyword evidence="2 5" id="KW-0812">Transmembrane</keyword>
<dbReference type="OrthoDB" id="2017497at2759"/>
<evidence type="ECO:0000313" key="7">
    <source>
        <dbReference type="EMBL" id="KAF2867891.1"/>
    </source>
</evidence>
<accession>A0A7C8I4J4</accession>
<dbReference type="PANTHER" id="PTHR28165">
    <property type="entry name" value="NON-CLASSICAL EXPORT PROTEIN 2-RELATED"/>
    <property type="match status" value="1"/>
</dbReference>
<dbReference type="GO" id="GO:0072659">
    <property type="term" value="P:protein localization to plasma membrane"/>
    <property type="evidence" value="ECO:0007669"/>
    <property type="project" value="TreeGrafter"/>
</dbReference>
<dbReference type="GO" id="GO:0070941">
    <property type="term" value="P:eisosome assembly"/>
    <property type="evidence" value="ECO:0007669"/>
    <property type="project" value="TreeGrafter"/>
</dbReference>
<feature type="transmembrane region" description="Helical" evidence="5">
    <location>
        <begin position="153"/>
        <end position="173"/>
    </location>
</feature>
<feature type="transmembrane region" description="Helical" evidence="5">
    <location>
        <begin position="41"/>
        <end position="65"/>
    </location>
</feature>
<sequence length="182" mass="19704">MPSPVVNFALRGAQALFSIVVIALSVTLIKGQVYKKDQPATFGFSVFVGAISLLGALLGIAAHWLDVLQSIIGVAIDVLILIINLAGGVLIAVKLKGIDCMSEDVLERLKMKNNSLLNGGCYEEKNQVYCRNTVILRGEVLNSRCKENQANSAFMFLTLIVLLAAATVTFLNMKHTVKLGRR</sequence>
<reference evidence="7 8" key="1">
    <citation type="submission" date="2020-01" db="EMBL/GenBank/DDBJ databases">
        <authorList>
            <consortium name="DOE Joint Genome Institute"/>
            <person name="Haridas S."/>
            <person name="Albert R."/>
            <person name="Binder M."/>
            <person name="Bloem J."/>
            <person name="Labutti K."/>
            <person name="Salamov A."/>
            <person name="Andreopoulos B."/>
            <person name="Baker S.E."/>
            <person name="Barry K."/>
            <person name="Bills G."/>
            <person name="Bluhm B.H."/>
            <person name="Cannon C."/>
            <person name="Castanera R."/>
            <person name="Culley D.E."/>
            <person name="Daum C."/>
            <person name="Ezra D."/>
            <person name="Gonzalez J.B."/>
            <person name="Henrissat B."/>
            <person name="Kuo A."/>
            <person name="Liang C."/>
            <person name="Lipzen A."/>
            <person name="Lutzoni F."/>
            <person name="Magnuson J."/>
            <person name="Mondo S."/>
            <person name="Nolan M."/>
            <person name="Ohm R."/>
            <person name="Pangilinan J."/>
            <person name="Park H.-J.H."/>
            <person name="Ramirez L."/>
            <person name="Alfaro M."/>
            <person name="Sun H."/>
            <person name="Tritt A."/>
            <person name="Yoshinaga Y."/>
            <person name="Zwiers L.-H.L."/>
            <person name="Turgeon B.G."/>
            <person name="Goodwin S.B."/>
            <person name="Spatafora J.W."/>
            <person name="Crous P.W."/>
            <person name="Grigoriev I.V."/>
        </authorList>
    </citation>
    <scope>NUCLEOTIDE SEQUENCE [LARGE SCALE GENOMIC DNA]</scope>
    <source>
        <strain evidence="7 8">CBS 611.86</strain>
    </source>
</reference>
<dbReference type="AlphaFoldDB" id="A0A7C8I4J4"/>
<dbReference type="Proteomes" id="UP000481861">
    <property type="component" value="Unassembled WGS sequence"/>
</dbReference>
<keyword evidence="3 5" id="KW-1133">Transmembrane helix</keyword>
<evidence type="ECO:0000256" key="1">
    <source>
        <dbReference type="ARBA" id="ARBA00004141"/>
    </source>
</evidence>
<evidence type="ECO:0000313" key="8">
    <source>
        <dbReference type="Proteomes" id="UP000481861"/>
    </source>
</evidence>
<proteinExistence type="predicted"/>
<feature type="transmembrane region" description="Helical" evidence="5">
    <location>
        <begin position="12"/>
        <end position="29"/>
    </location>
</feature>
<name>A0A7C8I4J4_9PLEO</name>
<protein>
    <submittedName>
        <fullName evidence="7">Marvel domain-containing protein</fullName>
    </submittedName>
</protein>
<dbReference type="Pfam" id="PF01284">
    <property type="entry name" value="MARVEL"/>
    <property type="match status" value="1"/>
</dbReference>
<evidence type="ECO:0000256" key="5">
    <source>
        <dbReference type="SAM" id="Phobius"/>
    </source>
</evidence>
<feature type="transmembrane region" description="Helical" evidence="5">
    <location>
        <begin position="71"/>
        <end position="93"/>
    </location>
</feature>
<dbReference type="EMBL" id="JAADJZ010000021">
    <property type="protein sequence ID" value="KAF2867891.1"/>
    <property type="molecule type" value="Genomic_DNA"/>
</dbReference>
<dbReference type="InterPro" id="IPR052649">
    <property type="entry name" value="NCE102-like"/>
</dbReference>
<dbReference type="GO" id="GO:0032126">
    <property type="term" value="C:eisosome"/>
    <property type="evidence" value="ECO:0007669"/>
    <property type="project" value="TreeGrafter"/>
</dbReference>
<comment type="caution">
    <text evidence="7">The sequence shown here is derived from an EMBL/GenBank/DDBJ whole genome shotgun (WGS) entry which is preliminary data.</text>
</comment>
<evidence type="ECO:0000256" key="4">
    <source>
        <dbReference type="ARBA" id="ARBA00023136"/>
    </source>
</evidence>
<organism evidence="7 8">
    <name type="scientific">Massariosphaeria phaeospora</name>
    <dbReference type="NCBI Taxonomy" id="100035"/>
    <lineage>
        <taxon>Eukaryota</taxon>
        <taxon>Fungi</taxon>
        <taxon>Dikarya</taxon>
        <taxon>Ascomycota</taxon>
        <taxon>Pezizomycotina</taxon>
        <taxon>Dothideomycetes</taxon>
        <taxon>Pleosporomycetidae</taxon>
        <taxon>Pleosporales</taxon>
        <taxon>Pleosporales incertae sedis</taxon>
        <taxon>Massariosphaeria</taxon>
    </lineage>
</organism>
<dbReference type="PANTHER" id="PTHR28165:SF2">
    <property type="entry name" value="MARVEL DOMAIN-CONTAINING PROTEIN"/>
    <property type="match status" value="1"/>
</dbReference>
<dbReference type="InterPro" id="IPR008253">
    <property type="entry name" value="Marvel"/>
</dbReference>
<dbReference type="GO" id="GO:0005886">
    <property type="term" value="C:plasma membrane"/>
    <property type="evidence" value="ECO:0007669"/>
    <property type="project" value="TreeGrafter"/>
</dbReference>
<keyword evidence="4 5" id="KW-0472">Membrane</keyword>
<evidence type="ECO:0000256" key="2">
    <source>
        <dbReference type="ARBA" id="ARBA00022692"/>
    </source>
</evidence>
<evidence type="ECO:0000259" key="6">
    <source>
        <dbReference type="Pfam" id="PF01284"/>
    </source>
</evidence>
<evidence type="ECO:0000256" key="3">
    <source>
        <dbReference type="ARBA" id="ARBA00022989"/>
    </source>
</evidence>
<comment type="subcellular location">
    <subcellularLocation>
        <location evidence="1">Membrane</location>
        <topology evidence="1">Multi-pass membrane protein</topology>
    </subcellularLocation>
</comment>
<feature type="domain" description="MARVEL" evidence="6">
    <location>
        <begin position="7"/>
        <end position="166"/>
    </location>
</feature>